<name>A0A8H6I353_9AGAR</name>
<feature type="compositionally biased region" description="Low complexity" evidence="1">
    <location>
        <begin position="7"/>
        <end position="20"/>
    </location>
</feature>
<dbReference type="EMBL" id="JACGCI010000020">
    <property type="protein sequence ID" value="KAF6757856.1"/>
    <property type="molecule type" value="Genomic_DNA"/>
</dbReference>
<proteinExistence type="predicted"/>
<reference evidence="2 3" key="1">
    <citation type="submission" date="2020-07" db="EMBL/GenBank/DDBJ databases">
        <title>Comparative genomics of pyrophilous fungi reveals a link between fire events and developmental genes.</title>
        <authorList>
            <consortium name="DOE Joint Genome Institute"/>
            <person name="Steindorff A.S."/>
            <person name="Carver A."/>
            <person name="Calhoun S."/>
            <person name="Stillman K."/>
            <person name="Liu H."/>
            <person name="Lipzen A."/>
            <person name="Pangilinan J."/>
            <person name="Labutti K."/>
            <person name="Bruns T.D."/>
            <person name="Grigoriev I.V."/>
        </authorList>
    </citation>
    <scope>NUCLEOTIDE SEQUENCE [LARGE SCALE GENOMIC DNA]</scope>
    <source>
        <strain evidence="2 3">CBS 144469</strain>
    </source>
</reference>
<sequence length="145" mass="16018">MSETTNATPPTSKAGSSTTKTKPKQKQTKALKAKRPSSKYLWYSGWELSPESFERFMRTLPGAKQSGASLDEYIMAYDSWRSRAIRGRSAFTPPVLRSWAGLHRVIGQESEEIRVVDETSRLQGTLGSTYQGLNAVPAVGDSFPT</sequence>
<comment type="caution">
    <text evidence="2">The sequence shown here is derived from an EMBL/GenBank/DDBJ whole genome shotgun (WGS) entry which is preliminary data.</text>
</comment>
<organism evidence="2 3">
    <name type="scientific">Ephemerocybe angulata</name>
    <dbReference type="NCBI Taxonomy" id="980116"/>
    <lineage>
        <taxon>Eukaryota</taxon>
        <taxon>Fungi</taxon>
        <taxon>Dikarya</taxon>
        <taxon>Basidiomycota</taxon>
        <taxon>Agaricomycotina</taxon>
        <taxon>Agaricomycetes</taxon>
        <taxon>Agaricomycetidae</taxon>
        <taxon>Agaricales</taxon>
        <taxon>Agaricineae</taxon>
        <taxon>Psathyrellaceae</taxon>
        <taxon>Ephemerocybe</taxon>
    </lineage>
</organism>
<evidence type="ECO:0000313" key="3">
    <source>
        <dbReference type="Proteomes" id="UP000521943"/>
    </source>
</evidence>
<feature type="compositionally biased region" description="Basic residues" evidence="1">
    <location>
        <begin position="21"/>
        <end position="36"/>
    </location>
</feature>
<evidence type="ECO:0000256" key="1">
    <source>
        <dbReference type="SAM" id="MobiDB-lite"/>
    </source>
</evidence>
<dbReference type="OrthoDB" id="2844378at2759"/>
<feature type="region of interest" description="Disordered" evidence="1">
    <location>
        <begin position="1"/>
        <end position="36"/>
    </location>
</feature>
<gene>
    <name evidence="2" type="ORF">DFP72DRAFT_1043903</name>
</gene>
<dbReference type="Proteomes" id="UP000521943">
    <property type="component" value="Unassembled WGS sequence"/>
</dbReference>
<protein>
    <submittedName>
        <fullName evidence="2">Uncharacterized protein</fullName>
    </submittedName>
</protein>
<accession>A0A8H6I353</accession>
<dbReference type="AlphaFoldDB" id="A0A8H6I353"/>
<keyword evidence="3" id="KW-1185">Reference proteome</keyword>
<evidence type="ECO:0000313" key="2">
    <source>
        <dbReference type="EMBL" id="KAF6757856.1"/>
    </source>
</evidence>